<dbReference type="OrthoDB" id="1447147at2"/>
<sequence length="278" mass="32786">MTEFIERYKKLSDKELLAIIANASSYTSIALEAAKQELIARGISPDHLAELETQNIIDTKEKEALLQKRKVERERSKTDFFTLFITVNPFLKQLASHERLIRIMSWIFTVISIYVIFVLVYFIKTYGYLFTVNQYEIGEYFDYQFSRYGIGTSYLLLCLVYIISIIPGTILFWKRKRLGWVLTTFYMVSVAVGLFFLLLYYTTKPGYQFNRMVDEFMMSDLPMWYSLYIAFLVFCLYVLFKGKVKNVFKIKKGVGFLIVILAIIFQVLLWYPFITLIK</sequence>
<dbReference type="KEGG" id="kan:IMCC3317_44530"/>
<feature type="transmembrane region" description="Helical" evidence="1">
    <location>
        <begin position="100"/>
        <end position="123"/>
    </location>
</feature>
<protein>
    <submittedName>
        <fullName evidence="2">Uncharacterized protein</fullName>
    </submittedName>
</protein>
<evidence type="ECO:0000313" key="3">
    <source>
        <dbReference type="Proteomes" id="UP000464657"/>
    </source>
</evidence>
<dbReference type="AlphaFoldDB" id="A0A7L4ZR16"/>
<feature type="transmembrane region" description="Helical" evidence="1">
    <location>
        <begin position="252"/>
        <end position="273"/>
    </location>
</feature>
<dbReference type="EMBL" id="CP019288">
    <property type="protein sequence ID" value="QHI39052.1"/>
    <property type="molecule type" value="Genomic_DNA"/>
</dbReference>
<dbReference type="Proteomes" id="UP000464657">
    <property type="component" value="Chromosome"/>
</dbReference>
<keyword evidence="1" id="KW-0812">Transmembrane</keyword>
<feature type="transmembrane region" description="Helical" evidence="1">
    <location>
        <begin position="180"/>
        <end position="201"/>
    </location>
</feature>
<keyword evidence="3" id="KW-1185">Reference proteome</keyword>
<proteinExistence type="predicted"/>
<accession>A0A7L4ZR16</accession>
<name>A0A7L4ZR16_9FLAO</name>
<keyword evidence="1" id="KW-1133">Transmembrane helix</keyword>
<organism evidence="2 3">
    <name type="scientific">Kordia antarctica</name>
    <dbReference type="NCBI Taxonomy" id="1218801"/>
    <lineage>
        <taxon>Bacteria</taxon>
        <taxon>Pseudomonadati</taxon>
        <taxon>Bacteroidota</taxon>
        <taxon>Flavobacteriia</taxon>
        <taxon>Flavobacteriales</taxon>
        <taxon>Flavobacteriaceae</taxon>
        <taxon>Kordia</taxon>
    </lineage>
</organism>
<gene>
    <name evidence="2" type="ORF">IMCC3317_44530</name>
</gene>
<dbReference type="RefSeq" id="WP_160131560.1">
    <property type="nucleotide sequence ID" value="NZ_CP019288.1"/>
</dbReference>
<evidence type="ECO:0000313" key="2">
    <source>
        <dbReference type="EMBL" id="QHI39052.1"/>
    </source>
</evidence>
<keyword evidence="1" id="KW-0472">Membrane</keyword>
<feature type="transmembrane region" description="Helical" evidence="1">
    <location>
        <begin position="221"/>
        <end position="240"/>
    </location>
</feature>
<reference evidence="2 3" key="1">
    <citation type="journal article" date="2013" name="Int. J. Syst. Evol. Microbiol.">
        <title>Kordia antarctica sp. nov., isolated from Antarctic seawater.</title>
        <authorList>
            <person name="Baek K."/>
            <person name="Choi A."/>
            <person name="Kang I."/>
            <person name="Lee K."/>
            <person name="Cho J.C."/>
        </authorList>
    </citation>
    <scope>NUCLEOTIDE SEQUENCE [LARGE SCALE GENOMIC DNA]</scope>
    <source>
        <strain evidence="2 3">IMCC3317</strain>
    </source>
</reference>
<evidence type="ECO:0000256" key="1">
    <source>
        <dbReference type="SAM" id="Phobius"/>
    </source>
</evidence>
<feature type="transmembrane region" description="Helical" evidence="1">
    <location>
        <begin position="154"/>
        <end position="173"/>
    </location>
</feature>